<dbReference type="PANTHER" id="PTHR43619:SF2">
    <property type="entry name" value="S-ADENOSYL-L-METHIONINE-DEPENDENT METHYLTRANSFERASES SUPERFAMILY PROTEIN"/>
    <property type="match status" value="1"/>
</dbReference>
<evidence type="ECO:0000256" key="5">
    <source>
        <dbReference type="ARBA" id="ARBA00022691"/>
    </source>
</evidence>
<keyword evidence="4" id="KW-0808">Transferase</keyword>
<comment type="caution">
    <text evidence="7">The sequence shown here is derived from an EMBL/GenBank/DDBJ whole genome shotgun (WGS) entry which is preliminary data.</text>
</comment>
<dbReference type="SUPFAM" id="SSF53335">
    <property type="entry name" value="S-adenosyl-L-methionine-dependent methyltransferases"/>
    <property type="match status" value="1"/>
</dbReference>
<dbReference type="NCBIfam" id="TIGR00027">
    <property type="entry name" value="mthyl_TIGR00027"/>
    <property type="match status" value="1"/>
</dbReference>
<name>A0ABN3HMF9_9ACTN</name>
<gene>
    <name evidence="7" type="ORF">GCM10009855_25120</name>
</gene>
<dbReference type="Pfam" id="PF04072">
    <property type="entry name" value="LCM"/>
    <property type="match status" value="1"/>
</dbReference>
<accession>A0ABN3HMF9</accession>
<proteinExistence type="inferred from homology"/>
<reference evidence="7 8" key="1">
    <citation type="journal article" date="2019" name="Int. J. Syst. Evol. Microbiol.">
        <title>The Global Catalogue of Microorganisms (GCM) 10K type strain sequencing project: providing services to taxonomists for standard genome sequencing and annotation.</title>
        <authorList>
            <consortium name="The Broad Institute Genomics Platform"/>
            <consortium name="The Broad Institute Genome Sequencing Center for Infectious Disease"/>
            <person name="Wu L."/>
            <person name="Ma J."/>
        </authorList>
    </citation>
    <scope>NUCLEOTIDE SEQUENCE [LARGE SCALE GENOMIC DNA]</scope>
    <source>
        <strain evidence="7 8">JCM 16227</strain>
    </source>
</reference>
<keyword evidence="3 6" id="KW-0489">Methyltransferase</keyword>
<evidence type="ECO:0000256" key="2">
    <source>
        <dbReference type="ARBA" id="ARBA00008138"/>
    </source>
</evidence>
<evidence type="ECO:0000256" key="4">
    <source>
        <dbReference type="ARBA" id="ARBA00022679"/>
    </source>
</evidence>
<evidence type="ECO:0000256" key="3">
    <source>
        <dbReference type="ARBA" id="ARBA00022603"/>
    </source>
</evidence>
<keyword evidence="5 6" id="KW-0949">S-adenosyl-L-methionine</keyword>
<dbReference type="InterPro" id="IPR011610">
    <property type="entry name" value="SAM_mthyl_Trfase_ML2640-like"/>
</dbReference>
<dbReference type="Gene3D" id="3.40.50.150">
    <property type="entry name" value="Vaccinia Virus protein VP39"/>
    <property type="match status" value="1"/>
</dbReference>
<sequence>MPKASRTAVLVCQARAVADGRIAIGRFSDPIAIDLLDDDERREVETARGPDPRHWRDRPAYELLTATVEILAARTVAIDDAVRERRHSQLVVLGAGLDARAWRMRKLPQTTVFEVDRPASQADKRRRVRNLEPVTEELAFVPVEFGTDSLTGALESAGHRSELPTTWIWEGVLPYLTTDQVRATLADVAERSAPGSQLIATYPQRHTVSRPAHYALKTVFAIAGRPDPMGEERHVSAWRPAAMRDLLEDFGFTVVSDRDLKSIADDVGVRTRHPRRLANGHVVVAEVSFPSDRET</sequence>
<evidence type="ECO:0000313" key="8">
    <source>
        <dbReference type="Proteomes" id="UP001501170"/>
    </source>
</evidence>
<organism evidence="7 8">
    <name type="scientific">Gordonia cholesterolivorans</name>
    <dbReference type="NCBI Taxonomy" id="559625"/>
    <lineage>
        <taxon>Bacteria</taxon>
        <taxon>Bacillati</taxon>
        <taxon>Actinomycetota</taxon>
        <taxon>Actinomycetes</taxon>
        <taxon>Mycobacteriales</taxon>
        <taxon>Gordoniaceae</taxon>
        <taxon>Gordonia</taxon>
    </lineage>
</organism>
<comment type="similarity">
    <text evidence="2 6">Belongs to the UPF0677 family.</text>
</comment>
<dbReference type="PANTHER" id="PTHR43619">
    <property type="entry name" value="S-ADENOSYL-L-METHIONINE-DEPENDENT METHYLTRANSFERASE YKTD-RELATED"/>
    <property type="match status" value="1"/>
</dbReference>
<evidence type="ECO:0000256" key="6">
    <source>
        <dbReference type="RuleBase" id="RU362030"/>
    </source>
</evidence>
<dbReference type="EMBL" id="BAAARB010000013">
    <property type="protein sequence ID" value="GAA2383849.1"/>
    <property type="molecule type" value="Genomic_DNA"/>
</dbReference>
<dbReference type="EC" id="2.1.1.-" evidence="6"/>
<keyword evidence="8" id="KW-1185">Reference proteome</keyword>
<dbReference type="InterPro" id="IPR007213">
    <property type="entry name" value="Ppm1/Ppm2/Tcmp"/>
</dbReference>
<dbReference type="RefSeq" id="WP_346076603.1">
    <property type="nucleotide sequence ID" value="NZ_BAAARB010000013.1"/>
</dbReference>
<dbReference type="InterPro" id="IPR029063">
    <property type="entry name" value="SAM-dependent_MTases_sf"/>
</dbReference>
<dbReference type="Proteomes" id="UP001501170">
    <property type="component" value="Unassembled WGS sequence"/>
</dbReference>
<protein>
    <recommendedName>
        <fullName evidence="6">S-adenosyl-L-methionine-dependent methyltransferase</fullName>
        <ecNumber evidence="6">2.1.1.-</ecNumber>
    </recommendedName>
</protein>
<evidence type="ECO:0000313" key="7">
    <source>
        <dbReference type="EMBL" id="GAA2383849.1"/>
    </source>
</evidence>
<evidence type="ECO:0000256" key="1">
    <source>
        <dbReference type="ARBA" id="ARBA00003907"/>
    </source>
</evidence>
<comment type="function">
    <text evidence="1 6">Exhibits S-adenosyl-L-methionine-dependent methyltransferase activity.</text>
</comment>